<comment type="pathway">
    <text evidence="1 11">Lipid metabolism; fatty acid biosynthesis.</text>
</comment>
<keyword evidence="10 11" id="KW-0012">Acyltransferase</keyword>
<dbReference type="CDD" id="cd00834">
    <property type="entry name" value="KAS_I_II"/>
    <property type="match status" value="1"/>
</dbReference>
<dbReference type="EC" id="2.3.1.179" evidence="3 11"/>
<evidence type="ECO:0000256" key="12">
    <source>
        <dbReference type="RuleBase" id="RU003694"/>
    </source>
</evidence>
<dbReference type="Pfam" id="PF02801">
    <property type="entry name" value="Ketoacyl-synt_C"/>
    <property type="match status" value="1"/>
</dbReference>
<keyword evidence="7" id="KW-0276">Fatty acid metabolism</keyword>
<comment type="catalytic activity">
    <reaction evidence="11">
        <text>(9Z)-hexadecenoyl-[ACP] + malonyl-[ACP] + H(+) = 3-oxo-(11Z)-octadecenoyl-[ACP] + holo-[ACP] + CO2</text>
        <dbReference type="Rhea" id="RHEA:55040"/>
        <dbReference type="Rhea" id="RHEA-COMP:9623"/>
        <dbReference type="Rhea" id="RHEA-COMP:9685"/>
        <dbReference type="Rhea" id="RHEA-COMP:10800"/>
        <dbReference type="Rhea" id="RHEA-COMP:14074"/>
        <dbReference type="ChEBI" id="CHEBI:15378"/>
        <dbReference type="ChEBI" id="CHEBI:16526"/>
        <dbReference type="ChEBI" id="CHEBI:64479"/>
        <dbReference type="ChEBI" id="CHEBI:78449"/>
        <dbReference type="ChEBI" id="CHEBI:83989"/>
        <dbReference type="ChEBI" id="CHEBI:138538"/>
        <dbReference type="EC" id="2.3.1.179"/>
    </reaction>
</comment>
<dbReference type="RefSeq" id="WP_311657392.1">
    <property type="nucleotide sequence ID" value="NZ_JAVRHY010000002.1"/>
</dbReference>
<dbReference type="NCBIfam" id="NF004970">
    <property type="entry name" value="PRK06333.1"/>
    <property type="match status" value="1"/>
</dbReference>
<evidence type="ECO:0000256" key="4">
    <source>
        <dbReference type="ARBA" id="ARBA00014657"/>
    </source>
</evidence>
<evidence type="ECO:0000256" key="8">
    <source>
        <dbReference type="ARBA" id="ARBA00023098"/>
    </source>
</evidence>
<evidence type="ECO:0000256" key="2">
    <source>
        <dbReference type="ARBA" id="ARBA00008467"/>
    </source>
</evidence>
<evidence type="ECO:0000256" key="10">
    <source>
        <dbReference type="ARBA" id="ARBA00023315"/>
    </source>
</evidence>
<dbReference type="EMBL" id="JAVRHY010000002">
    <property type="protein sequence ID" value="MDT0617560.1"/>
    <property type="molecule type" value="Genomic_DNA"/>
</dbReference>
<keyword evidence="8" id="KW-0443">Lipid metabolism</keyword>
<reference evidence="14 15" key="1">
    <citation type="submission" date="2023-09" db="EMBL/GenBank/DDBJ databases">
        <authorList>
            <person name="Rey-Velasco X."/>
        </authorList>
    </citation>
    <scope>NUCLEOTIDE SEQUENCE [LARGE SCALE GENOMIC DNA]</scope>
    <source>
        <strain evidence="14 15">P385</strain>
    </source>
</reference>
<organism evidence="14 15">
    <name type="scientific">Spectribacter acetivorans</name>
    <dbReference type="NCBI Taxonomy" id="3075603"/>
    <lineage>
        <taxon>Bacteria</taxon>
        <taxon>Pseudomonadati</taxon>
        <taxon>Pseudomonadota</taxon>
        <taxon>Gammaproteobacteria</taxon>
        <taxon>Salinisphaerales</taxon>
        <taxon>Salinisphaeraceae</taxon>
        <taxon>Spectribacter</taxon>
    </lineage>
</organism>
<dbReference type="InterPro" id="IPR014030">
    <property type="entry name" value="Ketoacyl_synth_N"/>
</dbReference>
<dbReference type="InterPro" id="IPR014031">
    <property type="entry name" value="Ketoacyl_synth_C"/>
</dbReference>
<comment type="catalytic activity">
    <reaction evidence="11">
        <text>a fatty acyl-[ACP] + malonyl-[ACP] + H(+) = a 3-oxoacyl-[ACP] + holo-[ACP] + CO2</text>
        <dbReference type="Rhea" id="RHEA:22836"/>
        <dbReference type="Rhea" id="RHEA-COMP:9623"/>
        <dbReference type="Rhea" id="RHEA-COMP:9685"/>
        <dbReference type="Rhea" id="RHEA-COMP:9916"/>
        <dbReference type="Rhea" id="RHEA-COMP:14125"/>
        <dbReference type="ChEBI" id="CHEBI:15378"/>
        <dbReference type="ChEBI" id="CHEBI:16526"/>
        <dbReference type="ChEBI" id="CHEBI:64479"/>
        <dbReference type="ChEBI" id="CHEBI:78449"/>
        <dbReference type="ChEBI" id="CHEBI:78776"/>
        <dbReference type="ChEBI" id="CHEBI:138651"/>
    </reaction>
</comment>
<dbReference type="NCBIfam" id="NF005589">
    <property type="entry name" value="PRK07314.1"/>
    <property type="match status" value="1"/>
</dbReference>
<comment type="function">
    <text evidence="11">Involved in the type II fatty acid elongation cycle. Catalyzes the elongation of a wide range of acyl-ACP by the addition of two carbons from malonyl-ACP to an acyl acceptor. Can efficiently catalyze the conversion of palmitoleoyl-ACP (cis-hexadec-9-enoyl-ACP) to cis-vaccenoyl-ACP (cis-octadec-11-enoyl-ACP), an essential step in the thermal regulation of fatty acid composition.</text>
</comment>
<evidence type="ECO:0000256" key="1">
    <source>
        <dbReference type="ARBA" id="ARBA00005194"/>
    </source>
</evidence>
<dbReference type="PANTHER" id="PTHR11712">
    <property type="entry name" value="POLYKETIDE SYNTHASE-RELATED"/>
    <property type="match status" value="1"/>
</dbReference>
<dbReference type="InterPro" id="IPR016039">
    <property type="entry name" value="Thiolase-like"/>
</dbReference>
<dbReference type="PROSITE" id="PS52004">
    <property type="entry name" value="KS3_2"/>
    <property type="match status" value="1"/>
</dbReference>
<evidence type="ECO:0000256" key="7">
    <source>
        <dbReference type="ARBA" id="ARBA00022832"/>
    </source>
</evidence>
<gene>
    <name evidence="14" type="primary">fabF</name>
    <name evidence="14" type="ORF">RM531_03665</name>
</gene>
<keyword evidence="15" id="KW-1185">Reference proteome</keyword>
<evidence type="ECO:0000259" key="13">
    <source>
        <dbReference type="PROSITE" id="PS52004"/>
    </source>
</evidence>
<comment type="similarity">
    <text evidence="2 11 12">Belongs to the thiolase-like superfamily. Beta-ketoacyl-ACP synthases family.</text>
</comment>
<dbReference type="SMART" id="SM00825">
    <property type="entry name" value="PKS_KS"/>
    <property type="match status" value="1"/>
</dbReference>
<dbReference type="NCBIfam" id="TIGR03150">
    <property type="entry name" value="fabF"/>
    <property type="match status" value="1"/>
</dbReference>
<dbReference type="SUPFAM" id="SSF53901">
    <property type="entry name" value="Thiolase-like"/>
    <property type="match status" value="2"/>
</dbReference>
<keyword evidence="5 11" id="KW-0444">Lipid biosynthesis</keyword>
<dbReference type="InterPro" id="IPR017568">
    <property type="entry name" value="3-oxoacyl-ACP_synth-2"/>
</dbReference>
<evidence type="ECO:0000256" key="9">
    <source>
        <dbReference type="ARBA" id="ARBA00023160"/>
    </source>
</evidence>
<feature type="domain" description="Ketosynthase family 3 (KS3)" evidence="13">
    <location>
        <begin position="3"/>
        <end position="413"/>
    </location>
</feature>
<keyword evidence="9 11" id="KW-0275">Fatty acid biosynthesis</keyword>
<dbReference type="PANTHER" id="PTHR11712:SF336">
    <property type="entry name" value="3-OXOACYL-[ACYL-CARRIER-PROTEIN] SYNTHASE, MITOCHONDRIAL"/>
    <property type="match status" value="1"/>
</dbReference>
<evidence type="ECO:0000256" key="6">
    <source>
        <dbReference type="ARBA" id="ARBA00022679"/>
    </source>
</evidence>
<dbReference type="PIRSF" id="PIRSF000447">
    <property type="entry name" value="KAS_II"/>
    <property type="match status" value="1"/>
</dbReference>
<protein>
    <recommendedName>
        <fullName evidence="4 11">3-oxoacyl-[acyl-carrier-protein] synthase 2</fullName>
        <ecNumber evidence="3 11">2.3.1.179</ecNumber>
    </recommendedName>
</protein>
<dbReference type="Proteomes" id="UP001259982">
    <property type="component" value="Unassembled WGS sequence"/>
</dbReference>
<evidence type="ECO:0000256" key="3">
    <source>
        <dbReference type="ARBA" id="ARBA00012356"/>
    </source>
</evidence>
<dbReference type="InterPro" id="IPR018201">
    <property type="entry name" value="Ketoacyl_synth_AS"/>
</dbReference>
<name>A0ABU3B532_9GAMM</name>
<keyword evidence="6 11" id="KW-0808">Transferase</keyword>
<evidence type="ECO:0000313" key="15">
    <source>
        <dbReference type="Proteomes" id="UP001259982"/>
    </source>
</evidence>
<proteinExistence type="inferred from homology"/>
<evidence type="ECO:0000256" key="5">
    <source>
        <dbReference type="ARBA" id="ARBA00022516"/>
    </source>
</evidence>
<dbReference type="PROSITE" id="PS00606">
    <property type="entry name" value="KS3_1"/>
    <property type="match status" value="1"/>
</dbReference>
<dbReference type="InterPro" id="IPR000794">
    <property type="entry name" value="Beta-ketoacyl_synthase"/>
</dbReference>
<sequence length="414" mass="43088">MGKRRVVVTGMGLVSPVGLSVRESWDSILAGRSGIGPVDTFDISGYPTRFGGPIRDFNVADYMNPKDARKYDAFVHYGVAAAGQAVQDSGLDLEAEDLTRIGVSIGSGIGGIGTIEETCEKFYANDYNTKKVSPFFIPSSIINMVSGQVSIQFGLQGPNVATVTACTTGTHNIGNAGRMIAYGDADVILAGGTEMACNPIGMAGFCAARALSTRNDDPEAASRPWDADRDGFVLSDGAGVLVMEEYERAKARGATIYGELVGFGMSGDAYHITLPAEGGGGAVRCMNAALKDAGLNPDAIGYVNAHGTSTRAGDVEETRAVRAVFGDHADSLPVSSTKSMTGHMLGAAGAAEAVFTLLALRDQVLPPTINLDNPDEGCDLDYVPGEARDHSMTAALSNSFGFGGTNGTLVFRTL</sequence>
<evidence type="ECO:0000256" key="11">
    <source>
        <dbReference type="PIRNR" id="PIRNR000447"/>
    </source>
</evidence>
<dbReference type="GO" id="GO:0004315">
    <property type="term" value="F:3-oxoacyl-[acyl-carrier-protein] synthase activity"/>
    <property type="evidence" value="ECO:0007669"/>
    <property type="project" value="UniProtKB-EC"/>
</dbReference>
<dbReference type="InterPro" id="IPR020841">
    <property type="entry name" value="PKS_Beta-ketoAc_synthase_dom"/>
</dbReference>
<dbReference type="Gene3D" id="3.40.47.10">
    <property type="match status" value="1"/>
</dbReference>
<dbReference type="Pfam" id="PF00109">
    <property type="entry name" value="ketoacyl-synt"/>
    <property type="match status" value="1"/>
</dbReference>
<evidence type="ECO:0000313" key="14">
    <source>
        <dbReference type="EMBL" id="MDT0617560.1"/>
    </source>
</evidence>
<accession>A0ABU3B532</accession>
<comment type="caution">
    <text evidence="14">The sequence shown here is derived from an EMBL/GenBank/DDBJ whole genome shotgun (WGS) entry which is preliminary data.</text>
</comment>